<evidence type="ECO:0000313" key="1">
    <source>
        <dbReference type="EMBL" id="KAK1516749.1"/>
    </source>
</evidence>
<reference evidence="1 2" key="1">
    <citation type="submission" date="2016-10" db="EMBL/GenBank/DDBJ databases">
        <title>The genome sequence of Colletotrichum fioriniae PJ7.</title>
        <authorList>
            <person name="Baroncelli R."/>
        </authorList>
    </citation>
    <scope>NUCLEOTIDE SEQUENCE [LARGE SCALE GENOMIC DNA]</scope>
    <source>
        <strain evidence="1 2">IMI 384185</strain>
    </source>
</reference>
<dbReference type="Proteomes" id="UP001241169">
    <property type="component" value="Unassembled WGS sequence"/>
</dbReference>
<protein>
    <submittedName>
        <fullName evidence="1">Uncharacterized protein</fullName>
    </submittedName>
</protein>
<dbReference type="EMBL" id="MOPA01000024">
    <property type="protein sequence ID" value="KAK1516749.1"/>
    <property type="molecule type" value="Genomic_DNA"/>
</dbReference>
<gene>
    <name evidence="1" type="ORF">CPAR01_16365</name>
</gene>
<keyword evidence="2" id="KW-1185">Reference proteome</keyword>
<comment type="caution">
    <text evidence="1">The sequence shown here is derived from an EMBL/GenBank/DDBJ whole genome shotgun (WGS) entry which is preliminary data.</text>
</comment>
<dbReference type="GeneID" id="85384509"/>
<proteinExistence type="predicted"/>
<evidence type="ECO:0000313" key="2">
    <source>
        <dbReference type="Proteomes" id="UP001241169"/>
    </source>
</evidence>
<accession>A0ABQ9RWJ4</accession>
<sequence>MSIEPERRKKELMRERVIYFFKTRTYFSTCRRLLLSQFSLNFLDCVRKGIVCFCSSPCLFPQPSSDSDIQLIEQPSARTSCEFAYLRCCTSFADGFGRRPKATSLTKSKDVGFDLGFRWHKHIFIHTFELPWAHHYLVHSSSSSSTDKRRLTPTAATITSTTPQSHLSELFFPPALEQPA</sequence>
<organism evidence="1 2">
    <name type="scientific">Colletotrichum paranaense</name>
    <dbReference type="NCBI Taxonomy" id="1914294"/>
    <lineage>
        <taxon>Eukaryota</taxon>
        <taxon>Fungi</taxon>
        <taxon>Dikarya</taxon>
        <taxon>Ascomycota</taxon>
        <taxon>Pezizomycotina</taxon>
        <taxon>Sordariomycetes</taxon>
        <taxon>Hypocreomycetidae</taxon>
        <taxon>Glomerellales</taxon>
        <taxon>Glomerellaceae</taxon>
        <taxon>Colletotrichum</taxon>
        <taxon>Colletotrichum acutatum species complex</taxon>
    </lineage>
</organism>
<dbReference type="RefSeq" id="XP_060340791.1">
    <property type="nucleotide sequence ID" value="XM_060500610.1"/>
</dbReference>
<name>A0ABQ9RWJ4_9PEZI</name>